<dbReference type="Pfam" id="PF20181">
    <property type="entry name" value="DUF6544"/>
    <property type="match status" value="1"/>
</dbReference>
<dbReference type="HOGENOM" id="CLU_064054_0_0_12"/>
<dbReference type="Proteomes" id="UP000008466">
    <property type="component" value="Chromosome"/>
</dbReference>
<evidence type="ECO:0000313" key="1">
    <source>
        <dbReference type="EMBL" id="ADY11972.1"/>
    </source>
</evidence>
<dbReference type="RefSeq" id="WP_013605825.1">
    <property type="nucleotide sequence ID" value="NC_015152.1"/>
</dbReference>
<sequence length="275" mass="31009">MAILIILSVLVVAVLVLVLVPSQVKTRFRAIERVFIATQQATGETFTREQLQGYPMAVQNYFIKGGYIGKQKMSGLKAVFSDTPFSLGVNKPTVTIDYTQLNRAERPQRYAQISSRIYGLPFEGLDSYSEGKGAMEGYLAKFFRIFNQRGDYMDKACLVTYLAEAFFLPSVALREDITYEELDALTVKATMKAYGIQVSGIFTFNEKGEMVKFTTNDRMAASFDGTLAQIPWTAECAEYTTIDGMRVPTRLKATWHYPEGDLVYFDGKDVEITYF</sequence>
<dbReference type="AlphaFoldDB" id="F0RXC2"/>
<protein>
    <submittedName>
        <fullName evidence="1">Uncharacterized protein</fullName>
    </submittedName>
</protein>
<name>F0RXC2_SPHGB</name>
<dbReference type="EMBL" id="CP002541">
    <property type="protein sequence ID" value="ADY11972.1"/>
    <property type="molecule type" value="Genomic_DNA"/>
</dbReference>
<dbReference type="OrthoDB" id="9786534at2"/>
<keyword evidence="2" id="KW-1185">Reference proteome</keyword>
<dbReference type="KEGG" id="sbu:SpiBuddy_0128"/>
<dbReference type="InterPro" id="IPR046674">
    <property type="entry name" value="DUF6544"/>
</dbReference>
<dbReference type="eggNOG" id="ENOG502ZA6T">
    <property type="taxonomic scope" value="Bacteria"/>
</dbReference>
<dbReference type="STRING" id="158189.SpiBuddy_0128"/>
<reference evidence="2" key="1">
    <citation type="submission" date="2011-02" db="EMBL/GenBank/DDBJ databases">
        <title>Complete sequence of Spirochaeta sp. Buddy.</title>
        <authorList>
            <person name="Lucas S."/>
            <person name="Copeland A."/>
            <person name="Lapidus A."/>
            <person name="Cheng J.-F."/>
            <person name="Goodwin L."/>
            <person name="Pitluck S."/>
            <person name="Zeytun A."/>
            <person name="Detter J.C."/>
            <person name="Han C."/>
            <person name="Tapia R."/>
            <person name="Land M."/>
            <person name="Hauser L."/>
            <person name="Kyrpides N."/>
            <person name="Ivanova N."/>
            <person name="Mikhailova N."/>
            <person name="Pagani I."/>
            <person name="Ritalahti K.M."/>
            <person name="Loeffler F.E."/>
            <person name="Woyke T."/>
        </authorList>
    </citation>
    <scope>NUCLEOTIDE SEQUENCE [LARGE SCALE GENOMIC DNA]</scope>
    <source>
        <strain evidence="2">ATCC BAA-1886 / DSM 22777 / Buddy</strain>
    </source>
</reference>
<proteinExistence type="predicted"/>
<accession>F0RXC2</accession>
<evidence type="ECO:0000313" key="2">
    <source>
        <dbReference type="Proteomes" id="UP000008466"/>
    </source>
</evidence>
<organism evidence="1 2">
    <name type="scientific">Sphaerochaeta globosa (strain ATCC BAA-1886 / DSM 22777 / Buddy)</name>
    <name type="common">Spirochaeta sp. (strain Buddy)</name>
    <dbReference type="NCBI Taxonomy" id="158189"/>
    <lineage>
        <taxon>Bacteria</taxon>
        <taxon>Pseudomonadati</taxon>
        <taxon>Spirochaetota</taxon>
        <taxon>Spirochaetia</taxon>
        <taxon>Spirochaetales</taxon>
        <taxon>Sphaerochaetaceae</taxon>
        <taxon>Sphaerochaeta</taxon>
    </lineage>
</organism>
<gene>
    <name evidence="1" type="ordered locus">SpiBuddy_0128</name>
</gene>